<reference evidence="2 3" key="1">
    <citation type="submission" date="2016-11" db="EMBL/GenBank/DDBJ databases">
        <authorList>
            <person name="Jaros S."/>
            <person name="Januszkiewicz K."/>
            <person name="Wedrychowicz H."/>
        </authorList>
    </citation>
    <scope>NUCLEOTIDE SEQUENCE [LARGE SCALE GENOMIC DNA]</scope>
    <source>
        <strain evidence="2 3">DSM 29431</strain>
    </source>
</reference>
<feature type="signal peptide" evidence="1">
    <location>
        <begin position="1"/>
        <end position="18"/>
    </location>
</feature>
<gene>
    <name evidence="2" type="ORF">SAMN05443551_0631</name>
</gene>
<dbReference type="STRING" id="996342.SAMN05443551_0631"/>
<name>A0A1M5MS67_9RHOB</name>
<organism evidence="2 3">
    <name type="scientific">Marivita hallyeonensis</name>
    <dbReference type="NCBI Taxonomy" id="996342"/>
    <lineage>
        <taxon>Bacteria</taxon>
        <taxon>Pseudomonadati</taxon>
        <taxon>Pseudomonadota</taxon>
        <taxon>Alphaproteobacteria</taxon>
        <taxon>Rhodobacterales</taxon>
        <taxon>Roseobacteraceae</taxon>
        <taxon>Marivita</taxon>
    </lineage>
</organism>
<dbReference type="Proteomes" id="UP000184221">
    <property type="component" value="Unassembled WGS sequence"/>
</dbReference>
<keyword evidence="1" id="KW-0732">Signal</keyword>
<dbReference type="AlphaFoldDB" id="A0A1M5MS67"/>
<keyword evidence="3" id="KW-1185">Reference proteome</keyword>
<dbReference type="RefSeq" id="WP_178346829.1">
    <property type="nucleotide sequence ID" value="NZ_FQXC01000001.1"/>
</dbReference>
<accession>A0A1M5MS67</accession>
<dbReference type="EMBL" id="FQXC01000001">
    <property type="protein sequence ID" value="SHG80121.1"/>
    <property type="molecule type" value="Genomic_DNA"/>
</dbReference>
<sequence>MKHILFAVALLTPGLAAAYPNPNVTISIAAGDLVDSIWTQPKPAPLILAENGAK</sequence>
<protein>
    <submittedName>
        <fullName evidence="2">Uncharacterized protein</fullName>
    </submittedName>
</protein>
<evidence type="ECO:0000313" key="2">
    <source>
        <dbReference type="EMBL" id="SHG80121.1"/>
    </source>
</evidence>
<proteinExistence type="predicted"/>
<evidence type="ECO:0000256" key="1">
    <source>
        <dbReference type="SAM" id="SignalP"/>
    </source>
</evidence>
<feature type="chain" id="PRO_5012409407" evidence="1">
    <location>
        <begin position="19"/>
        <end position="54"/>
    </location>
</feature>
<evidence type="ECO:0000313" key="3">
    <source>
        <dbReference type="Proteomes" id="UP000184221"/>
    </source>
</evidence>